<dbReference type="Proteomes" id="UP000789405">
    <property type="component" value="Unassembled WGS sequence"/>
</dbReference>
<sequence>HTKNILMNEDDRALITDFGISKQIKDTTTSSSNMRDYPTLNGVLKKLERLLTEETVEFITNKTDQQPLEYSKDDNILDECDDCCAEYRNATDKLA</sequence>
<gene>
    <name evidence="1" type="ORF">DERYTH_LOCUS17482</name>
</gene>
<accession>A0A9N9J131</accession>
<dbReference type="OrthoDB" id="193860at2759"/>
<reference evidence="1" key="1">
    <citation type="submission" date="2021-06" db="EMBL/GenBank/DDBJ databases">
        <authorList>
            <person name="Kallberg Y."/>
            <person name="Tangrot J."/>
            <person name="Rosling A."/>
        </authorList>
    </citation>
    <scope>NUCLEOTIDE SEQUENCE</scope>
    <source>
        <strain evidence="1">MA453B</strain>
    </source>
</reference>
<dbReference type="Gene3D" id="1.10.510.10">
    <property type="entry name" value="Transferase(Phosphotransferase) domain 1"/>
    <property type="match status" value="1"/>
</dbReference>
<dbReference type="AlphaFoldDB" id="A0A9N9J131"/>
<dbReference type="InterPro" id="IPR011009">
    <property type="entry name" value="Kinase-like_dom_sf"/>
</dbReference>
<evidence type="ECO:0000313" key="1">
    <source>
        <dbReference type="EMBL" id="CAG8757488.1"/>
    </source>
</evidence>
<dbReference type="SUPFAM" id="SSF56112">
    <property type="entry name" value="Protein kinase-like (PK-like)"/>
    <property type="match status" value="1"/>
</dbReference>
<proteinExistence type="predicted"/>
<keyword evidence="2" id="KW-1185">Reference proteome</keyword>
<organism evidence="1 2">
    <name type="scientific">Dentiscutata erythropus</name>
    <dbReference type="NCBI Taxonomy" id="1348616"/>
    <lineage>
        <taxon>Eukaryota</taxon>
        <taxon>Fungi</taxon>
        <taxon>Fungi incertae sedis</taxon>
        <taxon>Mucoromycota</taxon>
        <taxon>Glomeromycotina</taxon>
        <taxon>Glomeromycetes</taxon>
        <taxon>Diversisporales</taxon>
        <taxon>Gigasporaceae</taxon>
        <taxon>Dentiscutata</taxon>
    </lineage>
</organism>
<protein>
    <submittedName>
        <fullName evidence="1">26463_t:CDS:1</fullName>
    </submittedName>
</protein>
<evidence type="ECO:0000313" key="2">
    <source>
        <dbReference type="Proteomes" id="UP000789405"/>
    </source>
</evidence>
<name>A0A9N9J131_9GLOM</name>
<dbReference type="EMBL" id="CAJVPY010016525">
    <property type="protein sequence ID" value="CAG8757488.1"/>
    <property type="molecule type" value="Genomic_DNA"/>
</dbReference>
<feature type="non-terminal residue" evidence="1">
    <location>
        <position position="1"/>
    </location>
</feature>
<comment type="caution">
    <text evidence="1">The sequence shown here is derived from an EMBL/GenBank/DDBJ whole genome shotgun (WGS) entry which is preliminary data.</text>
</comment>